<dbReference type="AlphaFoldDB" id="A0AAD9NH95"/>
<protein>
    <submittedName>
        <fullName evidence="3">Uncharacterized protein</fullName>
    </submittedName>
</protein>
<dbReference type="Pfam" id="PF03645">
    <property type="entry name" value="Tctex-1"/>
    <property type="match status" value="1"/>
</dbReference>
<evidence type="ECO:0000313" key="3">
    <source>
        <dbReference type="EMBL" id="KAK2170005.1"/>
    </source>
</evidence>
<name>A0AAD9NH95_9ANNE</name>
<comment type="caution">
    <text evidence="3">The sequence shown here is derived from an EMBL/GenBank/DDBJ whole genome shotgun (WGS) entry which is preliminary data.</text>
</comment>
<dbReference type="PANTHER" id="PTHR21255:SF65">
    <property type="entry name" value="TCTEX1 DOMAIN-CONTAINING PROTEIN 2"/>
    <property type="match status" value="1"/>
</dbReference>
<accession>A0AAD9NH95</accession>
<organism evidence="3 4">
    <name type="scientific">Paralvinella palmiformis</name>
    <dbReference type="NCBI Taxonomy" id="53620"/>
    <lineage>
        <taxon>Eukaryota</taxon>
        <taxon>Metazoa</taxon>
        <taxon>Spiralia</taxon>
        <taxon>Lophotrochozoa</taxon>
        <taxon>Annelida</taxon>
        <taxon>Polychaeta</taxon>
        <taxon>Sedentaria</taxon>
        <taxon>Canalipalpata</taxon>
        <taxon>Terebellida</taxon>
        <taxon>Terebelliformia</taxon>
        <taxon>Alvinellidae</taxon>
        <taxon>Paralvinella</taxon>
    </lineage>
</organism>
<dbReference type="EMBL" id="JAODUP010000005">
    <property type="protein sequence ID" value="KAK2170005.1"/>
    <property type="molecule type" value="Genomic_DNA"/>
</dbReference>
<dbReference type="InterPro" id="IPR038586">
    <property type="entry name" value="Tctex-1-like_sf"/>
</dbReference>
<dbReference type="PANTHER" id="PTHR21255">
    <property type="entry name" value="T-COMPLEX-ASSOCIATED-TESTIS-EXPRESSED 1/ DYNEIN LIGHT CHAIN"/>
    <property type="match status" value="1"/>
</dbReference>
<sequence length="223" mass="25364">MSRVHMDPSIITTIQEEEAQSLSSEALAEHERQHSPLSCARHPKGRRGTVDVSSSDKSSEMEQRRLRRMSRRAVEVTRRLSVSSALFSQLHGLLAKHEGDGEPRYENTYRVEPKEDEKFMAKEVSAIIERVLDEKLSGVGYDATSCGRLCCSLSNIIRSRIHENLELPRYKLVVHVAIGERKDQSLQVASRCLWNQATDRYASGSYQNRDLFAVATVYGMYFD</sequence>
<dbReference type="Proteomes" id="UP001208570">
    <property type="component" value="Unassembled WGS sequence"/>
</dbReference>
<comment type="similarity">
    <text evidence="1">Belongs to the dynein light chain Tctex-type family.</text>
</comment>
<dbReference type="Gene3D" id="3.30.1140.40">
    <property type="entry name" value="Tctex-1"/>
    <property type="match status" value="1"/>
</dbReference>
<dbReference type="InterPro" id="IPR005334">
    <property type="entry name" value="Tctex-1-like"/>
</dbReference>
<keyword evidence="4" id="KW-1185">Reference proteome</keyword>
<evidence type="ECO:0000256" key="2">
    <source>
        <dbReference type="SAM" id="MobiDB-lite"/>
    </source>
</evidence>
<evidence type="ECO:0000313" key="4">
    <source>
        <dbReference type="Proteomes" id="UP001208570"/>
    </source>
</evidence>
<evidence type="ECO:0000256" key="1">
    <source>
        <dbReference type="ARBA" id="ARBA00005361"/>
    </source>
</evidence>
<dbReference type="GO" id="GO:0005868">
    <property type="term" value="C:cytoplasmic dynein complex"/>
    <property type="evidence" value="ECO:0007669"/>
    <property type="project" value="TreeGrafter"/>
</dbReference>
<proteinExistence type="inferred from homology"/>
<reference evidence="3" key="1">
    <citation type="journal article" date="2023" name="Mol. Biol. Evol.">
        <title>Third-Generation Sequencing Reveals the Adaptive Role of the Epigenome in Three Deep-Sea Polychaetes.</title>
        <authorList>
            <person name="Perez M."/>
            <person name="Aroh O."/>
            <person name="Sun Y."/>
            <person name="Lan Y."/>
            <person name="Juniper S.K."/>
            <person name="Young C.R."/>
            <person name="Angers B."/>
            <person name="Qian P.Y."/>
        </authorList>
    </citation>
    <scope>NUCLEOTIDE SEQUENCE</scope>
    <source>
        <strain evidence="3">P08H-3</strain>
    </source>
</reference>
<feature type="region of interest" description="Disordered" evidence="2">
    <location>
        <begin position="18"/>
        <end position="69"/>
    </location>
</feature>
<dbReference type="GO" id="GO:0005737">
    <property type="term" value="C:cytoplasm"/>
    <property type="evidence" value="ECO:0007669"/>
    <property type="project" value="TreeGrafter"/>
</dbReference>
<dbReference type="GO" id="GO:0007018">
    <property type="term" value="P:microtubule-based movement"/>
    <property type="evidence" value="ECO:0007669"/>
    <property type="project" value="TreeGrafter"/>
</dbReference>
<gene>
    <name evidence="3" type="ORF">LSH36_5g15007</name>
</gene>
<dbReference type="GO" id="GO:0045505">
    <property type="term" value="F:dynein intermediate chain binding"/>
    <property type="evidence" value="ECO:0007669"/>
    <property type="project" value="TreeGrafter"/>
</dbReference>